<proteinExistence type="predicted"/>
<name>A0ACC2TZ31_9FUNG</name>
<organism evidence="1 2">
    <name type="scientific">Entomophthora muscae</name>
    <dbReference type="NCBI Taxonomy" id="34485"/>
    <lineage>
        <taxon>Eukaryota</taxon>
        <taxon>Fungi</taxon>
        <taxon>Fungi incertae sedis</taxon>
        <taxon>Zoopagomycota</taxon>
        <taxon>Entomophthoromycotina</taxon>
        <taxon>Entomophthoromycetes</taxon>
        <taxon>Entomophthorales</taxon>
        <taxon>Entomophthoraceae</taxon>
        <taxon>Entomophthora</taxon>
    </lineage>
</organism>
<evidence type="ECO:0000313" key="1">
    <source>
        <dbReference type="EMBL" id="KAJ9079755.1"/>
    </source>
</evidence>
<comment type="caution">
    <text evidence="1">The sequence shown here is derived from an EMBL/GenBank/DDBJ whole genome shotgun (WGS) entry which is preliminary data.</text>
</comment>
<protein>
    <submittedName>
        <fullName evidence="1">Uncharacterized protein</fullName>
    </submittedName>
</protein>
<evidence type="ECO:0000313" key="2">
    <source>
        <dbReference type="Proteomes" id="UP001165960"/>
    </source>
</evidence>
<dbReference type="EMBL" id="QTSX02001660">
    <property type="protein sequence ID" value="KAJ9079755.1"/>
    <property type="molecule type" value="Genomic_DNA"/>
</dbReference>
<keyword evidence="2" id="KW-1185">Reference proteome</keyword>
<gene>
    <name evidence="1" type="ORF">DSO57_1032223</name>
</gene>
<sequence length="174" mass="19960">MIVKSAIVGLLSILTPQILGAVAAIGTKKFAKSWFRRLNLPFWNPPRAIFRPIWVILFFLNGIASFLVWRQGQMNTKINVAVALSVYAIQLFLSLIWQPIYFVFRAPKLAGFIIGVYTFFVLSMELLFLSVDYLAFKLTLPFVVWVLIGDVLFAEIYRRNFLNPKTKAKLLKVK</sequence>
<dbReference type="Proteomes" id="UP001165960">
    <property type="component" value="Unassembled WGS sequence"/>
</dbReference>
<accession>A0ACC2TZ31</accession>
<reference evidence="1" key="1">
    <citation type="submission" date="2022-04" db="EMBL/GenBank/DDBJ databases">
        <title>Genome of the entomopathogenic fungus Entomophthora muscae.</title>
        <authorList>
            <person name="Elya C."/>
            <person name="Lovett B.R."/>
            <person name="Lee E."/>
            <person name="Macias A.M."/>
            <person name="Hajek A.E."/>
            <person name="De Bivort B.L."/>
            <person name="Kasson M.T."/>
            <person name="De Fine Licht H.H."/>
            <person name="Stajich J.E."/>
        </authorList>
    </citation>
    <scope>NUCLEOTIDE SEQUENCE</scope>
    <source>
        <strain evidence="1">Berkeley</strain>
    </source>
</reference>